<dbReference type="Proteomes" id="UP001283361">
    <property type="component" value="Unassembled WGS sequence"/>
</dbReference>
<comment type="caution">
    <text evidence="1">The sequence shown here is derived from an EMBL/GenBank/DDBJ whole genome shotgun (WGS) entry which is preliminary data.</text>
</comment>
<sequence length="160" mass="18479">MKTSKLISGVHSNATAIHPRRFSGPDISHWEMDIVVLRDVGLRQTHRFTVTEGTWKCNFLAVQEFRRIEERMEGKVELIEEVGKTEFNYWHFPSRAVLVTAPMRQRHRLTVIPNDPILADHCLTGTMPVAWFNLRPVAQTVQQTQPNCRVRHGESRLVLA</sequence>
<dbReference type="AlphaFoldDB" id="A0AAE0ZLX7"/>
<keyword evidence="2" id="KW-1185">Reference proteome</keyword>
<protein>
    <submittedName>
        <fullName evidence="1">Uncharacterized protein</fullName>
    </submittedName>
</protein>
<name>A0AAE0ZLX7_9GAST</name>
<evidence type="ECO:0000313" key="1">
    <source>
        <dbReference type="EMBL" id="KAK3771889.1"/>
    </source>
</evidence>
<evidence type="ECO:0000313" key="2">
    <source>
        <dbReference type="Proteomes" id="UP001283361"/>
    </source>
</evidence>
<accession>A0AAE0ZLX7</accession>
<organism evidence="1 2">
    <name type="scientific">Elysia crispata</name>
    <name type="common">lettuce slug</name>
    <dbReference type="NCBI Taxonomy" id="231223"/>
    <lineage>
        <taxon>Eukaryota</taxon>
        <taxon>Metazoa</taxon>
        <taxon>Spiralia</taxon>
        <taxon>Lophotrochozoa</taxon>
        <taxon>Mollusca</taxon>
        <taxon>Gastropoda</taxon>
        <taxon>Heterobranchia</taxon>
        <taxon>Euthyneura</taxon>
        <taxon>Panpulmonata</taxon>
        <taxon>Sacoglossa</taxon>
        <taxon>Placobranchoidea</taxon>
        <taxon>Plakobranchidae</taxon>
        <taxon>Elysia</taxon>
    </lineage>
</organism>
<reference evidence="1" key="1">
    <citation type="journal article" date="2023" name="G3 (Bethesda)">
        <title>A reference genome for the long-term kleptoplast-retaining sea slug Elysia crispata morphotype clarki.</title>
        <authorList>
            <person name="Eastman K.E."/>
            <person name="Pendleton A.L."/>
            <person name="Shaikh M.A."/>
            <person name="Suttiyut T."/>
            <person name="Ogas R."/>
            <person name="Tomko P."/>
            <person name="Gavelis G."/>
            <person name="Widhalm J.R."/>
            <person name="Wisecaver J.H."/>
        </authorList>
    </citation>
    <scope>NUCLEOTIDE SEQUENCE</scope>
    <source>
        <strain evidence="1">ECLA1</strain>
    </source>
</reference>
<dbReference type="EMBL" id="JAWDGP010003667">
    <property type="protein sequence ID" value="KAK3771889.1"/>
    <property type="molecule type" value="Genomic_DNA"/>
</dbReference>
<proteinExistence type="predicted"/>
<gene>
    <name evidence="1" type="ORF">RRG08_064142</name>
</gene>